<feature type="region of interest" description="Disordered" evidence="1">
    <location>
        <begin position="1"/>
        <end position="77"/>
    </location>
</feature>
<feature type="region of interest" description="Disordered" evidence="1">
    <location>
        <begin position="394"/>
        <end position="436"/>
    </location>
</feature>
<evidence type="ECO:0000256" key="1">
    <source>
        <dbReference type="SAM" id="MobiDB-lite"/>
    </source>
</evidence>
<feature type="compositionally biased region" description="Low complexity" evidence="1">
    <location>
        <begin position="227"/>
        <end position="254"/>
    </location>
</feature>
<protein>
    <submittedName>
        <fullName evidence="2">Uncharacterized protein</fullName>
    </submittedName>
</protein>
<name>A0A9W6ZYQ9_9STRA</name>
<sequence length="593" mass="64287">MEQQPQSKKNDILDTEDALGSSTLQGAESRKNYTTAQNVASGPISRPVGKRKSFGGRESKRRKSTSGVQEHAYQRPKFHVDQTRVINKEHHLKLVSSNDFSPSLHTPLSLTLCPAGTRALTSNSNSNNASAFRLALRPRASKPEANPSLFPSDVTLGFVTGDNFESWLKSIKSESGYGELDAVAYTKDGRPYVNRLTLSKLPSNPNYCLAMLQEFRTALSNPPRAITDSTNSSNQSNSDFNNSSSNDTSSNSSSTKRDPKNLYARSNSGSDSAVNDSDIVDFIAASSGGESEQSERSSTPQEENDNSEENNSNDGSDGVEVTDNDVANFLVDEADDVEGDDEEGDEVVTTKQNPQKMDLYLVAARIDLETACRAAWASSFGSNELLQRSTSSYSLTSVGNNESSSNSDDSSTKKGENHEAITKAARVKKPQSPSKDNLGSVETFMKFMKDSDHAFVLLSPLGLIMSSNAAFTNLSGYKLQEVEQKKISEVLGGPGTDEEKETLMWKDASVVIDGKVSPAIKLPTVTTLLHYNQTNVAFLNGLRAYKIGAGTQPFWAVSMENRSNRVGTTKPEKKKKAAAEGMKVMADVILVSI</sequence>
<accession>A0A9W6ZYQ9</accession>
<evidence type="ECO:0000313" key="2">
    <source>
        <dbReference type="EMBL" id="GMH62817.1"/>
    </source>
</evidence>
<keyword evidence="3" id="KW-1185">Reference proteome</keyword>
<dbReference type="Proteomes" id="UP001165122">
    <property type="component" value="Unassembled WGS sequence"/>
</dbReference>
<reference evidence="3" key="1">
    <citation type="journal article" date="2023" name="Commun. Biol.">
        <title>Genome analysis of Parmales, the sister group of diatoms, reveals the evolutionary specialization of diatoms from phago-mixotrophs to photoautotrophs.</title>
        <authorList>
            <person name="Ban H."/>
            <person name="Sato S."/>
            <person name="Yoshikawa S."/>
            <person name="Yamada K."/>
            <person name="Nakamura Y."/>
            <person name="Ichinomiya M."/>
            <person name="Sato N."/>
            <person name="Blanc-Mathieu R."/>
            <person name="Endo H."/>
            <person name="Kuwata A."/>
            <person name="Ogata H."/>
        </authorList>
    </citation>
    <scope>NUCLEOTIDE SEQUENCE [LARGE SCALE GENOMIC DNA]</scope>
    <source>
        <strain evidence="3">NIES 3700</strain>
    </source>
</reference>
<feature type="compositionally biased region" description="Polar residues" evidence="1">
    <location>
        <begin position="264"/>
        <end position="275"/>
    </location>
</feature>
<dbReference type="OrthoDB" id="10505320at2759"/>
<dbReference type="AlphaFoldDB" id="A0A9W6ZYQ9"/>
<feature type="compositionally biased region" description="Low complexity" evidence="1">
    <location>
        <begin position="309"/>
        <end position="318"/>
    </location>
</feature>
<feature type="compositionally biased region" description="Polar residues" evidence="1">
    <location>
        <begin position="20"/>
        <end position="40"/>
    </location>
</feature>
<gene>
    <name evidence="2" type="ORF">TrLO_g1065</name>
</gene>
<feature type="compositionally biased region" description="Basic residues" evidence="1">
    <location>
        <begin position="48"/>
        <end position="64"/>
    </location>
</feature>
<organism evidence="2 3">
    <name type="scientific">Triparma laevis f. longispina</name>
    <dbReference type="NCBI Taxonomy" id="1714387"/>
    <lineage>
        <taxon>Eukaryota</taxon>
        <taxon>Sar</taxon>
        <taxon>Stramenopiles</taxon>
        <taxon>Ochrophyta</taxon>
        <taxon>Bolidophyceae</taxon>
        <taxon>Parmales</taxon>
        <taxon>Triparmaceae</taxon>
        <taxon>Triparma</taxon>
    </lineage>
</organism>
<comment type="caution">
    <text evidence="2">The sequence shown here is derived from an EMBL/GenBank/DDBJ whole genome shotgun (WGS) entry which is preliminary data.</text>
</comment>
<feature type="region of interest" description="Disordered" evidence="1">
    <location>
        <begin position="222"/>
        <end position="321"/>
    </location>
</feature>
<dbReference type="EMBL" id="BRXW01000522">
    <property type="protein sequence ID" value="GMH62817.1"/>
    <property type="molecule type" value="Genomic_DNA"/>
</dbReference>
<evidence type="ECO:0000313" key="3">
    <source>
        <dbReference type="Proteomes" id="UP001165122"/>
    </source>
</evidence>
<proteinExistence type="predicted"/>
<feature type="compositionally biased region" description="Low complexity" evidence="1">
    <location>
        <begin position="400"/>
        <end position="409"/>
    </location>
</feature>
<dbReference type="Gene3D" id="3.30.450.20">
    <property type="entry name" value="PAS domain"/>
    <property type="match status" value="1"/>
</dbReference>
<feature type="compositionally biased region" description="Basic and acidic residues" evidence="1">
    <location>
        <begin position="410"/>
        <end position="421"/>
    </location>
</feature>